<feature type="region of interest" description="Disordered" evidence="3">
    <location>
        <begin position="1271"/>
        <end position="1298"/>
    </location>
</feature>
<feature type="compositionally biased region" description="Basic and acidic residues" evidence="3">
    <location>
        <begin position="5680"/>
        <end position="5692"/>
    </location>
</feature>
<feature type="compositionally biased region" description="Low complexity" evidence="3">
    <location>
        <begin position="5142"/>
        <end position="5153"/>
    </location>
</feature>
<evidence type="ECO:0000259" key="4">
    <source>
        <dbReference type="PROSITE" id="PS50157"/>
    </source>
</evidence>
<evidence type="ECO:0000313" key="5">
    <source>
        <dbReference type="EMBL" id="CAH1105097.1"/>
    </source>
</evidence>
<gene>
    <name evidence="5" type="ORF">PSYICH_LOCUS5744</name>
</gene>
<feature type="region of interest" description="Disordered" evidence="3">
    <location>
        <begin position="3242"/>
        <end position="3268"/>
    </location>
</feature>
<feature type="compositionally biased region" description="Basic and acidic residues" evidence="3">
    <location>
        <begin position="4322"/>
        <end position="4332"/>
    </location>
</feature>
<feature type="compositionally biased region" description="Basic and acidic residues" evidence="3">
    <location>
        <begin position="3156"/>
        <end position="3166"/>
    </location>
</feature>
<organism evidence="5 6">
    <name type="scientific">Psylliodes chrysocephalus</name>
    <dbReference type="NCBI Taxonomy" id="3402493"/>
    <lineage>
        <taxon>Eukaryota</taxon>
        <taxon>Metazoa</taxon>
        <taxon>Ecdysozoa</taxon>
        <taxon>Arthropoda</taxon>
        <taxon>Hexapoda</taxon>
        <taxon>Insecta</taxon>
        <taxon>Pterygota</taxon>
        <taxon>Neoptera</taxon>
        <taxon>Endopterygota</taxon>
        <taxon>Coleoptera</taxon>
        <taxon>Polyphaga</taxon>
        <taxon>Cucujiformia</taxon>
        <taxon>Chrysomeloidea</taxon>
        <taxon>Chrysomelidae</taxon>
        <taxon>Galerucinae</taxon>
        <taxon>Alticini</taxon>
        <taxon>Psylliodes</taxon>
    </lineage>
</organism>
<feature type="region of interest" description="Disordered" evidence="3">
    <location>
        <begin position="5584"/>
        <end position="5662"/>
    </location>
</feature>
<feature type="compositionally biased region" description="Basic and acidic residues" evidence="3">
    <location>
        <begin position="4270"/>
        <end position="4279"/>
    </location>
</feature>
<keyword evidence="6" id="KW-1185">Reference proteome</keyword>
<feature type="region of interest" description="Disordered" evidence="3">
    <location>
        <begin position="5677"/>
        <end position="5699"/>
    </location>
</feature>
<feature type="compositionally biased region" description="Basic and acidic residues" evidence="3">
    <location>
        <begin position="953"/>
        <end position="968"/>
    </location>
</feature>
<dbReference type="OrthoDB" id="6382392at2759"/>
<feature type="compositionally biased region" description="Basic residues" evidence="3">
    <location>
        <begin position="1671"/>
        <end position="1688"/>
    </location>
</feature>
<protein>
    <recommendedName>
        <fullName evidence="4">C2H2-type domain-containing protein</fullName>
    </recommendedName>
</protein>
<feature type="region of interest" description="Disordered" evidence="3">
    <location>
        <begin position="2996"/>
        <end position="3025"/>
    </location>
</feature>
<feature type="region of interest" description="Disordered" evidence="3">
    <location>
        <begin position="1881"/>
        <end position="1907"/>
    </location>
</feature>
<feature type="region of interest" description="Disordered" evidence="3">
    <location>
        <begin position="5259"/>
        <end position="5298"/>
    </location>
</feature>
<feature type="compositionally biased region" description="Acidic residues" evidence="3">
    <location>
        <begin position="2816"/>
        <end position="2825"/>
    </location>
</feature>
<feature type="region of interest" description="Disordered" evidence="3">
    <location>
        <begin position="3047"/>
        <end position="3074"/>
    </location>
</feature>
<feature type="domain" description="C2H2-type" evidence="4">
    <location>
        <begin position="104"/>
        <end position="132"/>
    </location>
</feature>
<feature type="region of interest" description="Disordered" evidence="3">
    <location>
        <begin position="5141"/>
        <end position="5162"/>
    </location>
</feature>
<feature type="compositionally biased region" description="Polar residues" evidence="3">
    <location>
        <begin position="3011"/>
        <end position="3025"/>
    </location>
</feature>
<feature type="compositionally biased region" description="Basic and acidic residues" evidence="3">
    <location>
        <begin position="1808"/>
        <end position="1827"/>
    </location>
</feature>
<feature type="region of interest" description="Disordered" evidence="3">
    <location>
        <begin position="281"/>
        <end position="315"/>
    </location>
</feature>
<feature type="region of interest" description="Disordered" evidence="3">
    <location>
        <begin position="1006"/>
        <end position="1032"/>
    </location>
</feature>
<feature type="region of interest" description="Disordered" evidence="3">
    <location>
        <begin position="3204"/>
        <end position="3223"/>
    </location>
</feature>
<dbReference type="GO" id="GO:0008270">
    <property type="term" value="F:zinc ion binding"/>
    <property type="evidence" value="ECO:0007669"/>
    <property type="project" value="UniProtKB-KW"/>
</dbReference>
<feature type="region of interest" description="Disordered" evidence="3">
    <location>
        <begin position="3087"/>
        <end position="3171"/>
    </location>
</feature>
<feature type="region of interest" description="Disordered" evidence="3">
    <location>
        <begin position="4270"/>
        <end position="4296"/>
    </location>
</feature>
<dbReference type="PROSITE" id="PS00028">
    <property type="entry name" value="ZINC_FINGER_C2H2_1"/>
    <property type="match status" value="4"/>
</dbReference>
<feature type="compositionally biased region" description="Basic residues" evidence="3">
    <location>
        <begin position="5471"/>
        <end position="5485"/>
    </location>
</feature>
<evidence type="ECO:0000256" key="1">
    <source>
        <dbReference type="PROSITE-ProRule" id="PRU00042"/>
    </source>
</evidence>
<evidence type="ECO:0000256" key="2">
    <source>
        <dbReference type="SAM" id="Coils"/>
    </source>
</evidence>
<feature type="region of interest" description="Disordered" evidence="3">
    <location>
        <begin position="1671"/>
        <end position="1694"/>
    </location>
</feature>
<feature type="compositionally biased region" description="Basic and acidic residues" evidence="3">
    <location>
        <begin position="1625"/>
        <end position="1638"/>
    </location>
</feature>
<feature type="compositionally biased region" description="Basic and acidic residues" evidence="3">
    <location>
        <begin position="2083"/>
        <end position="2100"/>
    </location>
</feature>
<feature type="compositionally biased region" description="Polar residues" evidence="3">
    <location>
        <begin position="2073"/>
        <end position="2082"/>
    </location>
</feature>
<name>A0A9P0GD36_9CUCU</name>
<evidence type="ECO:0000256" key="3">
    <source>
        <dbReference type="SAM" id="MobiDB-lite"/>
    </source>
</evidence>
<feature type="region of interest" description="Disordered" evidence="3">
    <location>
        <begin position="4318"/>
        <end position="4349"/>
    </location>
</feature>
<feature type="region of interest" description="Disordered" evidence="3">
    <location>
        <begin position="4472"/>
        <end position="4501"/>
    </location>
</feature>
<feature type="region of interest" description="Disordered" evidence="3">
    <location>
        <begin position="4656"/>
        <end position="4692"/>
    </location>
</feature>
<feature type="region of interest" description="Disordered" evidence="3">
    <location>
        <begin position="2055"/>
        <end position="2101"/>
    </location>
</feature>
<feature type="region of interest" description="Disordered" evidence="3">
    <location>
        <begin position="4105"/>
        <end position="4136"/>
    </location>
</feature>
<feature type="region of interest" description="Disordered" evidence="3">
    <location>
        <begin position="791"/>
        <end position="816"/>
    </location>
</feature>
<proteinExistence type="predicted"/>
<dbReference type="EMBL" id="OV651830">
    <property type="protein sequence ID" value="CAH1105097.1"/>
    <property type="molecule type" value="Genomic_DNA"/>
</dbReference>
<feature type="coiled-coil region" evidence="2">
    <location>
        <begin position="3829"/>
        <end position="3856"/>
    </location>
</feature>
<feature type="region of interest" description="Disordered" evidence="3">
    <location>
        <begin position="4569"/>
        <end position="4603"/>
    </location>
</feature>
<feature type="region of interest" description="Disordered" evidence="3">
    <location>
        <begin position="1808"/>
        <end position="1839"/>
    </location>
</feature>
<sequence length="5699" mass="648932">MVNSTVFDTNASIGQEDRNAAKICTQQTQNNPSVDVSARYTASSQKTPPPDGQVPLNTENTVTVDNIDDEDNTLCCSVPLDKVQGVLPTVHHPKFDEPKPTRKLLCLYCERSFASANLRSKHVERVHSVKKNRRLSSRKQQLSITPCIYCDKTDSSENTLKELFRHLVDEHSDKYFGCISCEERFLTSALLSDHHAALHPTVEIPRTAVKVAGTEEDDEDSVKLTRSRVKPKLDGENPKKLTVRSKNAKLKELRSKKLTVKSSRIAFNRRESKRLQALAKLTDAQKKKNRQKPENRKHNNSNKPESLNDKANKPTSICVNPYPEFDNFYRVKKITDHSIDNLKISSLTFDDVFDKAFFNRIKCNIEENLLHHIDGKLFKNEESESRISNFEKVSSAQTEIPNSAQDNYGCELSLNAVTPIAALSLNSQFGEDFESQIEYGSKPSKKKTQTKKDEVHYKYFTRRKFQASILEHKENRDLSKLDMWTQLVIKKRQQKIIDDKKTAKEIQEYSTCDEYKNKVKKEELNRILDRRGPFEDLREEASKKAALDKLNSVSEDSISHESFTEVRAVLNEILSRVFAVTEEPEEVVEQATNIRALSKPDLREIPSFLNLRRSSSLHTDDEIDQSDKITLICSSQDTENFELPTNAARGKNELIEMSGEWARCRLYICAACGAKLPNMKYLLEHKTIYHQNVWVQHYEFVGNQSELYRHLSIPALGKVGFVEDNAACKMWRRSEARMCSKCKKQCNTLGELHRHILECGGDWTWVLVRKKCKYRYGAKSRRKRRGMVLKVHHTKRKTDSTEKKKYTYNGPRQRPSDAETIQRMLADLPAKRSTRKLISLYDGVRRKQKSKELENVKQKKVKCGKVIYDRSSNIKETTEKTINTVVPRKKSQLKNKSSNVRALRSLGRVLSSRILDTSTKLTVKRKLKVLNERRRTRQSIVAEKDEDASQPSKDTRKLKIDASKDVTPKRTSPRSTKIVRTLKLFTGNANIKSFFPVKKRKVKKEVINEEEPKDAKTRSKKKPNETEDTIEPTIEKDGKLSTLVRSLSMNKKKIMKKATQDSPAEDSVESVKKTASNEELELTRRKRKLKQSFRNVINRVKRLKIDTTPTNLDAVQTPVKEKPQTAATSHFLDERTQEKELPAKIVIPSNIEAKENIADISETARTVIAFNDSNEDSPVPENIFKLDANEEKNLQAKGEPNFDTTTEIIKTEDDKDAEQYFSEGKLEPISIETCFKAKSVPMISPNVKGKIRKPARGLNDCIAMLTSKLQQKTEPLPKPSSSNVLGSTQQPKIVTDPSPQTAECILKIPTFKTQNETVEDVALDLSTKSRNKEPEELVPSMKHTVFDKESLWDFTRLTSVEKIIENVVSNKFQEPQKFLPPNLNSIDKTIQKVIDGHLKQQTTSRIRTTVDDIIDYVSNLESPIGNNSSSTPVKALVEDLKLPLLLKTKERGRKIGSVRKINKIEETAKGTNEIVDAISEKEEFMPEKAIKSDDEPIETRISSTKEKVMKVARKIGQLRKSKKKIEVEQPKTVLTETHIDQVLDIKEIENKVPINEEKSDKIPLNIEDEPNVMENKTVISLPILVKPVELNLFITKEEIVNKEPPKVENKSNQNLRNFRKQNKGSKIETVEEKNEKSDNSNSFVEETRMETKDIDDVNVNNLVPKNLTIKAKKKARKMKKKVTNKSKMPHQEKPSITEQVIDETNKELHQSNNEETDQATLDVISVDTNPSLIISFKTKRKKKATKKLRFTKKKTRKSGNNVNYDGIEVETNIEAKNDSLSDDTLPLEGQITDEAVQIPSEDATVVAVEDKSNEDNFETVEPKENNRSPKKSPQPIKTKSISNIIKPAVLSITSILKRDFPKEETKAVDIESIIPTYELNSTSQTASNEPDTKFKRPIGIKPKKKGSKAKRFTMLKKRTFKFLPLTGIGGETESNTTISEIIPMEKQPVEDLTVTVIATDVTDKITMIPVENQERTDGVEKEIVADDTAKENIQQTDASKSSNIPEIKNVVKVNNVRPKKVAKKLKRGRPPKSNKITNNKIIINKEETVNVNLESTVEESNEETTNLSKIEFPSSSKALSTDSESKVDHLNEERTEEKRKMPIRKSKLKKLSCEENNSIKDNLEARNDNVPETISDKALTTSSLDSLTMNTAIDIQNNHSSRTTRSLEDLNALNDQDKPFADFTQTSCFKAEQQVKRTRTTRSLENLTKIVEEEIEGVHFTRPKSRLKKTKKPSENVKETLKDSEKAVMTAKTRNKKLSKSSKYTNLFEEQNDAKSIHDIATVDTPLAKDLICIESAEIADTLELNEDCIPESIDNSVSDDITKIPTRRRGRMSAIENLNNSNEELPFCSAEEVSNSTEISEELSGRPKRSKSLKKSLKIETTVEEIKDRPKSAVSLGLTEESKSKFKRKTKPAKKLTKSASLENLNTCSSKDTSKIINTPPLEDSLEYKIKEAIRKSNSLQNSDVTSNVSISIDCQLEPAADQSLEISKTEDVADQKLTTKRKLRATKVNIVDKLDEESIFEDEIRDMPKRSLKKKLTKKQIVQESILTNQEQEEDSVFEDELRQVAKSTEQCVKKKIGQEEGEIQKESVFEDEIRHILKKSDKKKSSKSQIMQEEVKNIKDTLVDEENNFEDEISHVLKKSYKKKSSKSQIMQEQVKSVEEDTLVDEDNKFEDEISHVLKNSDKKKSYKSQIIQEEIKSVEDTLVDEDNKFEEEISKVLKKSDKKKSSKSQIMQEEVKSVEEDSLVQEDEIRHVLKTSDKNKLSNSKSIQEVKSVVDAPVEEDNKFEDEIIEVPRISGGSTRNKTNKEDNLVTETEEPAEQEEGNLFKDETRHVKKCSKKKPLEDQFPKKDTARNEESIEVQLDEESAFENELRHVQKRNNKKKTTKNDVEVQDEFSSPIKYDNGGLGLRKTRSSTNLISSNESLMKLNDSLDAEVSKIMEFSEFITPDQKISNTSTFMNSSQSEGSPYKFKRASRRSKNMIGNSILFRSEESLSMTNSENVTPADMSPITNLSESEGSPQKYQRVSRNLKSLTSYHSEESLMATSMDMSNESETLPPKAKRTGRNSKSSVLSYSEESIIKSGNSDIVVSDSSPQKTKRTNKKSKKPAATSVSSRTEESLNNSENANPAEPADDFLSQKAARPLRRSTKNLAIQKEDNSKEEKMLNPCDIDVPSQNSVYAEEITTVEENIRCEEIFSANDSKNDQIKDGEENTSSEGSDVKLLEEKIRNAIRQSLISMSDTEERDIIPSESSLKQNEDKEDLSQQPIDVIDDSELKEDSIDQQTIKKPKRNRKTNLSNKKVVEIADVSKINHASTEIEMSTSRSLRRKSAINYAEIEESKEVTDDLITSDDKDDVKPSNTEETEEINNTAILDDTGNETINESIDETIVDEKIEEIDLKNKEDTYVLKENLTKNTLLETNTPVNKKRAKLRPRKGKKRLIRNRKTDIPIPEVASIELPTVISENVLTATNIETEMPEEITAEKEPPIKIIINKHIARRKSKSIKKVGLKGHNDLYEDFALVIKKKRRAPFITFSPPDTFSKEDTYPMEVNNIPKPLPELEKDLDESVEEMDMELDEIPIKTNIIETPKLDLPLIIPINVENESNDKEIVTPKAVVKRKKGKSRVNRKKSIAATKVVEDLGQPEEIPILKLNLKSNDNYFSEIINGNTPIVSNNQITNFMLDKDDFSSDDFEIDNSFEDSIISLENNTPKQPSVDAETLFNKLIENTEFVKPLILKKTKIFRKKSGKKSKNHFETTEDDTSESELEIDDALIKTPQDDLTDNLSAADASFEVVEEEDFLKPLIKSTKKSKRKGDKRKPKSKNENLEDLNKNSDIIEALSKEISQIEEKLSANFEEESTFYSKKSWYSKTDELAKDDIDKLYAFSETEDLELEKPIELPKRLPRKNDNLEKQNDFKEKSVLNKKQPRRKSKISTTETVDLNFSGVFSEDRTSETKPSEELSEHEINNTSNILTEFDGRKSLRNAKIKALENIHDEALAELTDGMCQDKKSAKEIKIINDIDIKCNKKGKKLEKNINNFEFSANLFTNSEITDPETIKDSANDQKVATLDVGVKKLNKKQKKIEKPLQITEMFNFSKEVFNRGELIDPETIKDPAKDQKDTSTNSSVKKPNKKQKKNEKLLQVTETFNFHKEVFDDDLTHPEIIQDPVEDQKDAIMNSSVKKPNKKQKKAEILLQVTETLNFPKEVFDNNKLTDLEIVKDPANDQKDAITNTGLKNPNKGLKKNEKFLQLSETSNFLKEVFDDELIDPDTIKDPTKDQKDTTMNTNVKKTNKKQKKNEKLLQLTDTFNFPEELLNNELADPEETIKDPTKDQNDVFINSSVKKTNKKQKKNESLQLKETLNFSKEVFDNNELTDSVNVQEDVSLNNSEKKPDKKQNKNEKLLEVTDTFNFPKEMFDNRELLDLETIQDFAKDQKDATINSSVNKSNKKQKKTDKLLQITETFKLPKEVLNNELIDPETTTDPTKDSTMNSNVKKPNKKQKKAEKLLQLTETLNFSKEAFDINQLTNPETIKDPTTDQEDAITNSNVKKLNKKQNKNEKLLQVTETFNFPKEVPDKEITDPEITKDPANDQKDSSVKKTNKKQKKSEKLLQLTEKFNFPKEVFNNEAPLLEDLVAELDGLEELENSIERELNAEITKENKETKNECSKEQLDNSMTNEENQELRRSRRGSRKVASYNENDLIDPLIDALESKRNKKKEDKAKKEAEKKLNSEQLFDLLKASSVDNLFVPKQQNSFLNSLEDSSREVTDDNFDNVFENMLEKSALLAQNKGDVDKIYEFTDNVESLNEDEPKVKIAKKSKKIEDIEQISISQDSTSKSDNFCEICNKSFVKLENLIKHRRTLTHIQKLSELEAKEAEKSKIISQHEDENSRESVIEPPYLPGDLKIDILTNKDDIQSPFNTNHSLKLADIISDVLNKPVLPCIDEEPNTFSDIILQNDTKRYKSLGERKSFDSESLLTSETHMTEPTKTILEKQISLLENIIENQTANNYIDDISSSSEKTDIPTEPGSPITSTPITVNSFAKPIQYEEISEDSANNRNYDDQKLRKTLNRDEELFLECCSLLKSSSEVSSSYSSKKPNEKKIRTLNLKSIDAPKWLTKSDILEKIDSNAINDYSDNSRIPTPLGNSYDDNGSNSNTISSSWGMDRSVDEKHEEVEGASTSFSFERVAVKKNEDHDSGARFVEILPNNIRTEFLINEKPTSHRSSTDEISDGLDNKKIMTKGARKVFEGLKVSIPTEELNMEEVLNSSPKQKKPDLVPEKNNEEEKLCSPTSKRKSKPVKKEVGSNLLFKVSKKKLPSPSVPKDQQDDKGYDVYDFEETQDNTDVFTKPNYRAFRSQAVGENESETESLDNTEPEPVIVVTSATKKSKAQENITKKKCMIMGRIFKNAAKSKIDDIDEEIRTIPVIDNEELVENYVAECTKVIKESTVKEVINCEPEEIKQTTKPSKSDTKKPEIKKKVKQRGKKRVRTNSDSTDDEFSICKTNKRKTNRKNAKEEDNCINLEQELKECIGVASRKSQRKCTSGKQNVLVEYWSSDDSQFEALLENRIVTVKQVETVIPEPEVVPAVMQPPPEVKKPVQKKSKKSKSLDHSVDNNSVNRRKRAAVNPLYHWSSSSEDESNDLIEVKPLREGLDEDEDRPVQHGWIVGDSPKKLVTMLAQAKGKKADIDSVKEQGKKRTNTVS</sequence>
<feature type="region of interest" description="Disordered" evidence="3">
    <location>
        <begin position="25"/>
        <end position="56"/>
    </location>
</feature>
<feature type="compositionally biased region" description="Polar residues" evidence="3">
    <location>
        <begin position="25"/>
        <end position="46"/>
    </location>
</feature>
<feature type="region of interest" description="Disordered" evidence="3">
    <location>
        <begin position="2793"/>
        <end position="2863"/>
    </location>
</feature>
<keyword evidence="1" id="KW-0863">Zinc-finger</keyword>
<feature type="domain" description="C2H2-type" evidence="4">
    <location>
        <begin position="4837"/>
        <end position="4866"/>
    </location>
</feature>
<feature type="compositionally biased region" description="Basic and acidic residues" evidence="3">
    <location>
        <begin position="1013"/>
        <end position="1025"/>
    </location>
</feature>
<feature type="compositionally biased region" description="Low complexity" evidence="3">
    <location>
        <begin position="3121"/>
        <end position="3132"/>
    </location>
</feature>
<dbReference type="SMART" id="SM00355">
    <property type="entry name" value="ZnF_C2H2"/>
    <property type="match status" value="6"/>
</dbReference>
<feature type="compositionally biased region" description="Basic and acidic residues" evidence="3">
    <location>
        <begin position="5269"/>
        <end position="5284"/>
    </location>
</feature>
<feature type="compositionally biased region" description="Basic and acidic residues" evidence="3">
    <location>
        <begin position="2843"/>
        <end position="2859"/>
    </location>
</feature>
<evidence type="ECO:0000313" key="6">
    <source>
        <dbReference type="Proteomes" id="UP001153636"/>
    </source>
</evidence>
<feature type="compositionally biased region" description="Basic and acidic residues" evidence="3">
    <location>
        <begin position="4105"/>
        <end position="4119"/>
    </location>
</feature>
<dbReference type="Proteomes" id="UP001153636">
    <property type="component" value="Chromosome 18"/>
</dbReference>
<feature type="region of interest" description="Disordered" evidence="3">
    <location>
        <begin position="5013"/>
        <end position="5033"/>
    </location>
</feature>
<keyword evidence="1" id="KW-0479">Metal-binding</keyword>
<feature type="region of interest" description="Disordered" evidence="3">
    <location>
        <begin position="3899"/>
        <end position="3934"/>
    </location>
</feature>
<feature type="region of interest" description="Disordered" evidence="3">
    <location>
        <begin position="3810"/>
        <end position="3829"/>
    </location>
</feature>
<feature type="compositionally biased region" description="Basic and acidic residues" evidence="3">
    <location>
        <begin position="5456"/>
        <end position="5470"/>
    </location>
</feature>
<feature type="region of interest" description="Disordered" evidence="3">
    <location>
        <begin position="2721"/>
        <end position="2746"/>
    </location>
</feature>
<dbReference type="PROSITE" id="PS50157">
    <property type="entry name" value="ZINC_FINGER_C2H2_2"/>
    <property type="match status" value="2"/>
</dbReference>
<feature type="region of interest" description="Disordered" evidence="3">
    <location>
        <begin position="212"/>
        <end position="241"/>
    </location>
</feature>
<feature type="region of interest" description="Disordered" evidence="3">
    <location>
        <begin position="1619"/>
        <end position="1645"/>
    </location>
</feature>
<feature type="compositionally biased region" description="Basic and acidic residues" evidence="3">
    <location>
        <begin position="3899"/>
        <end position="3920"/>
    </location>
</feature>
<feature type="compositionally biased region" description="Basic and acidic residues" evidence="3">
    <location>
        <begin position="4570"/>
        <end position="4594"/>
    </location>
</feature>
<feature type="compositionally biased region" description="Polar residues" evidence="3">
    <location>
        <begin position="4476"/>
        <end position="4491"/>
    </location>
</feature>
<feature type="compositionally biased region" description="Basic residues" evidence="3">
    <location>
        <begin position="3098"/>
        <end position="3108"/>
    </location>
</feature>
<feature type="compositionally biased region" description="Basic and acidic residues" evidence="3">
    <location>
        <begin position="4656"/>
        <end position="4669"/>
    </location>
</feature>
<accession>A0A9P0GD36</accession>
<feature type="compositionally biased region" description="Basic residues" evidence="3">
    <location>
        <begin position="3810"/>
        <end position="3820"/>
    </location>
</feature>
<feature type="compositionally biased region" description="Polar residues" evidence="3">
    <location>
        <begin position="3047"/>
        <end position="3056"/>
    </location>
</feature>
<keyword evidence="1" id="KW-0862">Zinc</keyword>
<feature type="region of interest" description="Disordered" evidence="3">
    <location>
        <begin position="940"/>
        <end position="974"/>
    </location>
</feature>
<feature type="compositionally biased region" description="Basic residues" evidence="3">
    <location>
        <begin position="1895"/>
        <end position="1907"/>
    </location>
</feature>
<feature type="region of interest" description="Disordered" evidence="3">
    <location>
        <begin position="5456"/>
        <end position="5495"/>
    </location>
</feature>
<feature type="compositionally biased region" description="Polar residues" evidence="3">
    <location>
        <begin position="3087"/>
        <end position="3097"/>
    </location>
</feature>
<keyword evidence="2" id="KW-0175">Coiled coil</keyword>
<dbReference type="InterPro" id="IPR013087">
    <property type="entry name" value="Znf_C2H2_type"/>
</dbReference>
<reference evidence="5" key="1">
    <citation type="submission" date="2022-01" db="EMBL/GenBank/DDBJ databases">
        <authorList>
            <person name="King R."/>
        </authorList>
    </citation>
    <scope>NUCLEOTIDE SEQUENCE</scope>
</reference>
<feature type="compositionally biased region" description="Basic and acidic residues" evidence="3">
    <location>
        <begin position="283"/>
        <end position="297"/>
    </location>
</feature>